<evidence type="ECO:0000256" key="12">
    <source>
        <dbReference type="RuleBase" id="RU361188"/>
    </source>
</evidence>
<evidence type="ECO:0000256" key="7">
    <source>
        <dbReference type="ARBA" id="ARBA00022801"/>
    </source>
</evidence>
<dbReference type="Pfam" id="PF02055">
    <property type="entry name" value="Glyco_hydro_30"/>
    <property type="match status" value="1"/>
</dbReference>
<keyword evidence="12" id="KW-0326">Glycosidase</keyword>
<evidence type="ECO:0000256" key="6">
    <source>
        <dbReference type="ARBA" id="ARBA00022729"/>
    </source>
</evidence>
<dbReference type="GO" id="GO:0005774">
    <property type="term" value="C:vacuolar membrane"/>
    <property type="evidence" value="ECO:0007669"/>
    <property type="project" value="UniProtKB-ARBA"/>
</dbReference>
<dbReference type="GO" id="GO:0042391">
    <property type="term" value="P:regulation of membrane potential"/>
    <property type="evidence" value="ECO:0007669"/>
    <property type="project" value="UniProtKB-ARBA"/>
</dbReference>
<keyword evidence="17" id="KW-1185">Reference proteome</keyword>
<dbReference type="GO" id="GO:0030163">
    <property type="term" value="P:protein catabolic process"/>
    <property type="evidence" value="ECO:0007669"/>
    <property type="project" value="UniProtKB-ARBA"/>
</dbReference>
<keyword evidence="8 12" id="KW-0746">Sphingolipid metabolism</keyword>
<feature type="region of interest" description="Disordered" evidence="13">
    <location>
        <begin position="35"/>
        <end position="75"/>
    </location>
</feature>
<dbReference type="GO" id="GO:0008202">
    <property type="term" value="P:steroid metabolic process"/>
    <property type="evidence" value="ECO:0007669"/>
    <property type="project" value="UniProtKB-ARBA"/>
</dbReference>
<evidence type="ECO:0000256" key="5">
    <source>
        <dbReference type="ARBA" id="ARBA00012658"/>
    </source>
</evidence>
<dbReference type="GO" id="GO:0016241">
    <property type="term" value="P:regulation of macroautophagy"/>
    <property type="evidence" value="ECO:0007669"/>
    <property type="project" value="UniProtKB-ARBA"/>
</dbReference>
<dbReference type="Pfam" id="PF17189">
    <property type="entry name" value="Glyco_hydro_30C"/>
    <property type="match status" value="1"/>
</dbReference>
<comment type="catalytic activity">
    <reaction evidence="1">
        <text>a beta-D-glucosyl-(1&lt;-&gt;1')-N-acylsphing-4-enine + H2O = an N-acylsphing-4-enine + D-glucose</text>
        <dbReference type="Rhea" id="RHEA:13269"/>
        <dbReference type="ChEBI" id="CHEBI:4167"/>
        <dbReference type="ChEBI" id="CHEBI:15377"/>
        <dbReference type="ChEBI" id="CHEBI:22801"/>
        <dbReference type="ChEBI" id="CHEBI:52639"/>
        <dbReference type="EC" id="3.2.1.45"/>
    </reaction>
    <physiologicalReaction direction="left-to-right" evidence="1">
        <dbReference type="Rhea" id="RHEA:13270"/>
    </physiologicalReaction>
</comment>
<dbReference type="InterPro" id="IPR017853">
    <property type="entry name" value="GH"/>
</dbReference>
<evidence type="ECO:0000313" key="16">
    <source>
        <dbReference type="EMBL" id="KAK8385056.1"/>
    </source>
</evidence>
<comment type="catalytic activity">
    <reaction evidence="11">
        <text>an N-acyl-1-beta-D-glucosyl-15-methylhexadecasphing-4-enine + H2O = an N-acyl-15-methylhexadecasphing-4-enine + D-glucose</text>
        <dbReference type="Rhea" id="RHEA:34755"/>
        <dbReference type="ChEBI" id="CHEBI:4167"/>
        <dbReference type="ChEBI" id="CHEBI:15377"/>
        <dbReference type="ChEBI" id="CHEBI:70815"/>
        <dbReference type="ChEBI" id="CHEBI:70846"/>
    </reaction>
    <physiologicalReaction direction="left-to-right" evidence="11">
        <dbReference type="Rhea" id="RHEA:34756"/>
    </physiologicalReaction>
</comment>
<organism evidence="16 17">
    <name type="scientific">Scylla paramamosain</name>
    <name type="common">Mud crab</name>
    <dbReference type="NCBI Taxonomy" id="85552"/>
    <lineage>
        <taxon>Eukaryota</taxon>
        <taxon>Metazoa</taxon>
        <taxon>Ecdysozoa</taxon>
        <taxon>Arthropoda</taxon>
        <taxon>Crustacea</taxon>
        <taxon>Multicrustacea</taxon>
        <taxon>Malacostraca</taxon>
        <taxon>Eumalacostraca</taxon>
        <taxon>Eucarida</taxon>
        <taxon>Decapoda</taxon>
        <taxon>Pleocyemata</taxon>
        <taxon>Brachyura</taxon>
        <taxon>Eubrachyura</taxon>
        <taxon>Portunoidea</taxon>
        <taxon>Portunidae</taxon>
        <taxon>Portuninae</taxon>
        <taxon>Scylla</taxon>
    </lineage>
</organism>
<comment type="caution">
    <text evidence="16">The sequence shown here is derived from an EMBL/GenBank/DDBJ whole genome shotgun (WGS) entry which is preliminary data.</text>
</comment>
<dbReference type="GO" id="GO:0010605">
    <property type="term" value="P:negative regulation of macromolecule metabolic process"/>
    <property type="evidence" value="ECO:0007669"/>
    <property type="project" value="UniProtKB-ARBA"/>
</dbReference>
<dbReference type="SUPFAM" id="SSF51445">
    <property type="entry name" value="(Trans)glycosidases"/>
    <property type="match status" value="1"/>
</dbReference>
<protein>
    <recommendedName>
        <fullName evidence="5 12">Glucosylceramidase</fullName>
        <ecNumber evidence="5 12">3.2.1.45</ecNumber>
    </recommendedName>
</protein>
<dbReference type="EMBL" id="JARAKH010000033">
    <property type="protein sequence ID" value="KAK8385056.1"/>
    <property type="molecule type" value="Genomic_DNA"/>
</dbReference>
<evidence type="ECO:0000313" key="17">
    <source>
        <dbReference type="Proteomes" id="UP001487740"/>
    </source>
</evidence>
<dbReference type="GO" id="GO:0006680">
    <property type="term" value="P:glucosylceramide catabolic process"/>
    <property type="evidence" value="ECO:0007669"/>
    <property type="project" value="UniProtKB-ARBA"/>
</dbReference>
<accession>A0AAW0TEI5</accession>
<comment type="pathway">
    <text evidence="3">Sphingolipid metabolism.</text>
</comment>
<dbReference type="AlphaFoldDB" id="A0AAW0TEI5"/>
<keyword evidence="6" id="KW-0732">Signal</keyword>
<dbReference type="GO" id="GO:0006914">
    <property type="term" value="P:autophagy"/>
    <property type="evidence" value="ECO:0007669"/>
    <property type="project" value="UniProtKB-ARBA"/>
</dbReference>
<feature type="compositionally biased region" description="Polar residues" evidence="13">
    <location>
        <begin position="157"/>
        <end position="191"/>
    </location>
</feature>
<dbReference type="InterPro" id="IPR001139">
    <property type="entry name" value="Glyco_hydro_30"/>
</dbReference>
<evidence type="ECO:0000256" key="4">
    <source>
        <dbReference type="ARBA" id="ARBA00005382"/>
    </source>
</evidence>
<evidence type="ECO:0000256" key="2">
    <source>
        <dbReference type="ARBA" id="ARBA00004760"/>
    </source>
</evidence>
<keyword evidence="7 12" id="KW-0378">Hydrolase</keyword>
<comment type="similarity">
    <text evidence="4 12">Belongs to the glycosyl hydrolase 30 family.</text>
</comment>
<evidence type="ECO:0000259" key="15">
    <source>
        <dbReference type="Pfam" id="PF17189"/>
    </source>
</evidence>
<feature type="domain" description="Glycosyl hydrolase family 30 TIM-barrel" evidence="14">
    <location>
        <begin position="277"/>
        <end position="621"/>
    </location>
</feature>
<dbReference type="GO" id="GO:0005102">
    <property type="term" value="F:signaling receptor binding"/>
    <property type="evidence" value="ECO:0007669"/>
    <property type="project" value="UniProtKB-ARBA"/>
</dbReference>
<dbReference type="InterPro" id="IPR033452">
    <property type="entry name" value="GH30_C"/>
</dbReference>
<reference evidence="16 17" key="1">
    <citation type="submission" date="2023-03" db="EMBL/GenBank/DDBJ databases">
        <title>High-quality genome of Scylla paramamosain provides insights in environmental adaptation.</title>
        <authorList>
            <person name="Zhang L."/>
        </authorList>
    </citation>
    <scope>NUCLEOTIDE SEQUENCE [LARGE SCALE GENOMIC DNA]</scope>
    <source>
        <strain evidence="16">LZ_2023a</strain>
        <tissue evidence="16">Muscle</tissue>
    </source>
</reference>
<dbReference type="Gene3D" id="2.60.40.1180">
    <property type="entry name" value="Golgi alpha-mannosidase II"/>
    <property type="match status" value="1"/>
</dbReference>
<dbReference type="GO" id="GO:0004348">
    <property type="term" value="F:glucosylceramidase activity"/>
    <property type="evidence" value="ECO:0007669"/>
    <property type="project" value="UniProtKB-EC"/>
</dbReference>
<comment type="catalytic activity">
    <reaction evidence="10">
        <text>a beta-D-glucosylceramide + H2O = an N-acyl-sphingoid base + D-glucose</text>
        <dbReference type="Rhea" id="RHEA:81447"/>
        <dbReference type="ChEBI" id="CHEBI:4167"/>
        <dbReference type="ChEBI" id="CHEBI:15377"/>
        <dbReference type="ChEBI" id="CHEBI:83264"/>
        <dbReference type="ChEBI" id="CHEBI:83273"/>
    </reaction>
    <physiologicalReaction direction="left-to-right" evidence="10">
        <dbReference type="Rhea" id="RHEA:81448"/>
    </physiologicalReaction>
</comment>
<dbReference type="GO" id="GO:0032006">
    <property type="term" value="P:regulation of TOR signaling"/>
    <property type="evidence" value="ECO:0007669"/>
    <property type="project" value="UniProtKB-ARBA"/>
</dbReference>
<dbReference type="Proteomes" id="UP001487740">
    <property type="component" value="Unassembled WGS sequence"/>
</dbReference>
<name>A0AAW0TEI5_SCYPA</name>
<dbReference type="InterPro" id="IPR013780">
    <property type="entry name" value="Glyco_hydro_b"/>
</dbReference>
<evidence type="ECO:0000256" key="10">
    <source>
        <dbReference type="ARBA" id="ARBA00050474"/>
    </source>
</evidence>
<feature type="domain" description="Glycosyl hydrolase family 30 beta sandwich" evidence="15">
    <location>
        <begin position="624"/>
        <end position="688"/>
    </location>
</feature>
<keyword evidence="9 12" id="KW-0443">Lipid metabolism</keyword>
<sequence length="717" mass="79710">MNSVKSGAGSDDVYKPSLWYFDELAFLRDQELQQEGVSSLDDGEQDGNEGSIDHTEPSTSATESQEVYSHTSKRTKKCDMESKRYEALSLACAHLQQSNDSIDTLARSWAQEFRNVTAEQQIYARKAINDILFEARLGTLHRHSVKINENADVHTRSSTPFCDLSSETNSNTSGLSTTQVSPSQSNDSDNGSCRYFEGGDSPVCVCDVASCPPLHPASLTPPSAGHVVTYTSSRGGLRFQEQVVAVHGPESEGGLNDSSMNRAVVEVACLSPRQVMNGFGGSFTDSATITMNSLSPPVLDALLRSYFSPEGLEYELVRVPIGGSDFSVRPYTYDDDHEGDVELNHFQLAGEDLVYKLPFIHRALDLARRPLKVMASPWSAPAWMKTNGKINETGQLLTEMRRPWADYLVRFVKEYEKAGVPIWGLTSQNHGFSHEKTSWNSMSWSPNDMRDWIKDNLGPALHAAGLERVKLYIGDDVRDNVDNSYRQILHDPEAARYVTGLAFHWYHDQSVSPDVLDHAHLLFPDKDLLYTEACIESGGVASHQPVVLGSWARAESYAQNIIEDVNHFASGWIDWNLALDPAGGPNWAGNEVDAPIIINPEKDEFYKQPIFYVMGHFSKFVPAGSVSIPSWVRGNTAGLFHTAAFVHPDGYVVLQLLNKNDTETEVRVEWEGGDFTLSLVPPRSLQTLLLPWEGDTTHAKRKYSLQSHLLNKYLTEV</sequence>
<evidence type="ECO:0000256" key="3">
    <source>
        <dbReference type="ARBA" id="ARBA00004991"/>
    </source>
</evidence>
<dbReference type="FunFam" id="3.20.20.80:FF:000030">
    <property type="entry name" value="Lysosomal acid glucosylceramidase"/>
    <property type="match status" value="1"/>
</dbReference>
<dbReference type="InterPro" id="IPR033453">
    <property type="entry name" value="Glyco_hydro_30_TIM-barrel"/>
</dbReference>
<dbReference type="GO" id="GO:0005764">
    <property type="term" value="C:lysosome"/>
    <property type="evidence" value="ECO:0007669"/>
    <property type="project" value="UniProtKB-ARBA"/>
</dbReference>
<gene>
    <name evidence="16" type="ORF">O3P69_012088</name>
</gene>
<dbReference type="Gene3D" id="3.20.20.80">
    <property type="entry name" value="Glycosidases"/>
    <property type="match status" value="1"/>
</dbReference>
<dbReference type="GO" id="GO:0007040">
    <property type="term" value="P:lysosome organization"/>
    <property type="evidence" value="ECO:0007669"/>
    <property type="project" value="UniProtKB-ARBA"/>
</dbReference>
<feature type="compositionally biased region" description="Polar residues" evidence="13">
    <location>
        <begin position="57"/>
        <end position="70"/>
    </location>
</feature>
<feature type="region of interest" description="Disordered" evidence="13">
    <location>
        <begin position="157"/>
        <end position="192"/>
    </location>
</feature>
<proteinExistence type="inferred from homology"/>
<dbReference type="GO" id="GO:0016758">
    <property type="term" value="F:hexosyltransferase activity"/>
    <property type="evidence" value="ECO:0007669"/>
    <property type="project" value="UniProtKB-ARBA"/>
</dbReference>
<evidence type="ECO:0000256" key="8">
    <source>
        <dbReference type="ARBA" id="ARBA00022919"/>
    </source>
</evidence>
<dbReference type="GO" id="GO:0006066">
    <property type="term" value="P:alcohol metabolic process"/>
    <property type="evidence" value="ECO:0007669"/>
    <property type="project" value="UniProtKB-ARBA"/>
</dbReference>
<dbReference type="PANTHER" id="PTHR11069:SF23">
    <property type="entry name" value="LYSOSOMAL ACID GLUCOSYLCERAMIDASE"/>
    <property type="match status" value="1"/>
</dbReference>
<evidence type="ECO:0000259" key="14">
    <source>
        <dbReference type="Pfam" id="PF02055"/>
    </source>
</evidence>
<comment type="pathway">
    <text evidence="2">Lipid metabolism; sphingolipid metabolism.</text>
</comment>
<evidence type="ECO:0000256" key="11">
    <source>
        <dbReference type="ARBA" id="ARBA00051345"/>
    </source>
</evidence>
<dbReference type="PANTHER" id="PTHR11069">
    <property type="entry name" value="GLUCOSYLCERAMIDASE"/>
    <property type="match status" value="1"/>
</dbReference>
<evidence type="ECO:0000256" key="1">
    <source>
        <dbReference type="ARBA" id="ARBA00001013"/>
    </source>
</evidence>
<dbReference type="EC" id="3.2.1.45" evidence="5 12"/>
<evidence type="ECO:0000256" key="9">
    <source>
        <dbReference type="ARBA" id="ARBA00023098"/>
    </source>
</evidence>
<dbReference type="GO" id="GO:0051246">
    <property type="term" value="P:regulation of protein metabolic process"/>
    <property type="evidence" value="ECO:0007669"/>
    <property type="project" value="UniProtKB-ARBA"/>
</dbReference>
<evidence type="ECO:0000256" key="13">
    <source>
        <dbReference type="SAM" id="MobiDB-lite"/>
    </source>
</evidence>